<comment type="cofactor">
    <cofactor evidence="2 11">
        <name>Mg(2+)</name>
        <dbReference type="ChEBI" id="CHEBI:18420"/>
    </cofactor>
</comment>
<evidence type="ECO:0000256" key="11">
    <source>
        <dbReference type="HAMAP-Rule" id="MF_00228"/>
    </source>
</evidence>
<dbReference type="OrthoDB" id="9778146at2"/>
<dbReference type="InterPro" id="IPR029056">
    <property type="entry name" value="Ribokinase-like"/>
</dbReference>
<evidence type="ECO:0000256" key="2">
    <source>
        <dbReference type="ARBA" id="ARBA00001946"/>
    </source>
</evidence>
<dbReference type="AlphaFoldDB" id="A0A2W7MJT6"/>
<organism evidence="12 13">
    <name type="scientific">Psychrobacillus insolitus</name>
    <dbReference type="NCBI Taxonomy" id="1461"/>
    <lineage>
        <taxon>Bacteria</taxon>
        <taxon>Bacillati</taxon>
        <taxon>Bacillota</taxon>
        <taxon>Bacilli</taxon>
        <taxon>Bacillales</taxon>
        <taxon>Bacillaceae</taxon>
        <taxon>Psychrobacillus</taxon>
    </lineage>
</organism>
<evidence type="ECO:0000313" key="13">
    <source>
        <dbReference type="Proteomes" id="UP000248646"/>
    </source>
</evidence>
<evidence type="ECO:0000256" key="9">
    <source>
        <dbReference type="ARBA" id="ARBA00022842"/>
    </source>
</evidence>
<dbReference type="GO" id="GO:0009228">
    <property type="term" value="P:thiamine biosynthetic process"/>
    <property type="evidence" value="ECO:0007669"/>
    <property type="project" value="UniProtKB-KW"/>
</dbReference>
<evidence type="ECO:0000256" key="5">
    <source>
        <dbReference type="ARBA" id="ARBA00022723"/>
    </source>
</evidence>
<evidence type="ECO:0000256" key="7">
    <source>
        <dbReference type="ARBA" id="ARBA00022777"/>
    </source>
</evidence>
<feature type="binding site" evidence="11">
    <location>
        <position position="160"/>
    </location>
    <ligand>
        <name>ATP</name>
        <dbReference type="ChEBI" id="CHEBI:30616"/>
    </ligand>
</feature>
<dbReference type="Proteomes" id="UP000248646">
    <property type="component" value="Unassembled WGS sequence"/>
</dbReference>
<dbReference type="CDD" id="cd01170">
    <property type="entry name" value="THZ_kinase"/>
    <property type="match status" value="1"/>
</dbReference>
<dbReference type="NCBIfam" id="TIGR00694">
    <property type="entry name" value="thiM"/>
    <property type="match status" value="1"/>
</dbReference>
<evidence type="ECO:0000256" key="3">
    <source>
        <dbReference type="ARBA" id="ARBA00004868"/>
    </source>
</evidence>
<sequence>MSISDIRLKSPLVHCITNYVVANFTANGLLAIGASPVMADEASEVEEMVSIANALLINLGTVNTRTKESMFLAGKKANALNIPVVLDPVGVGATTFRLQLTRDILEVVDISLIRCNIGELAAIAGVDWQAKGVDGGSGQMNLETVAVDVAKKHNCLVIVTGKSDLLTDGNKIIRITGGHKRMTEVTGTGCLLSAICSAALAFSGERFENLQKVLQDYKKVATKASKSTLLGSFQVDVLNALDEISRGELK</sequence>
<keyword evidence="13" id="KW-1185">Reference proteome</keyword>
<gene>
    <name evidence="11" type="primary">thiM</name>
    <name evidence="12" type="ORF">C7437_101532</name>
</gene>
<dbReference type="PRINTS" id="PR01099">
    <property type="entry name" value="HYETHTZKNASE"/>
</dbReference>
<keyword evidence="4 11" id="KW-0808">Transferase</keyword>
<feature type="binding site" evidence="11">
    <location>
        <position position="38"/>
    </location>
    <ligand>
        <name>substrate</name>
    </ligand>
</feature>
<evidence type="ECO:0000256" key="1">
    <source>
        <dbReference type="ARBA" id="ARBA00001771"/>
    </source>
</evidence>
<feature type="binding site" evidence="11">
    <location>
        <position position="187"/>
    </location>
    <ligand>
        <name>substrate</name>
    </ligand>
</feature>
<evidence type="ECO:0000256" key="8">
    <source>
        <dbReference type="ARBA" id="ARBA00022840"/>
    </source>
</evidence>
<dbReference type="EC" id="2.7.1.50" evidence="11"/>
<reference evidence="12 13" key="1">
    <citation type="submission" date="2018-06" db="EMBL/GenBank/DDBJ databases">
        <title>Genomic Encyclopedia of Type Strains, Phase IV (KMG-IV): sequencing the most valuable type-strain genomes for metagenomic binning, comparative biology and taxonomic classification.</title>
        <authorList>
            <person name="Goeker M."/>
        </authorList>
    </citation>
    <scope>NUCLEOTIDE SEQUENCE [LARGE SCALE GENOMIC DNA]</scope>
    <source>
        <strain evidence="12 13">DSM 5</strain>
    </source>
</reference>
<dbReference type="SUPFAM" id="SSF53613">
    <property type="entry name" value="Ribokinase-like"/>
    <property type="match status" value="1"/>
</dbReference>
<dbReference type="NCBIfam" id="NF006830">
    <property type="entry name" value="PRK09355.1"/>
    <property type="match status" value="1"/>
</dbReference>
<dbReference type="PIRSF" id="PIRSF000513">
    <property type="entry name" value="Thz_kinase"/>
    <property type="match status" value="1"/>
</dbReference>
<dbReference type="UniPathway" id="UPA00060">
    <property type="reaction ID" value="UER00139"/>
</dbReference>
<dbReference type="HAMAP" id="MF_00228">
    <property type="entry name" value="Thz_kinase"/>
    <property type="match status" value="1"/>
</dbReference>
<evidence type="ECO:0000256" key="10">
    <source>
        <dbReference type="ARBA" id="ARBA00022977"/>
    </source>
</evidence>
<name>A0A2W7MJT6_9BACI</name>
<keyword evidence="7 11" id="KW-0418">Kinase</keyword>
<dbReference type="GO" id="GO:0005524">
    <property type="term" value="F:ATP binding"/>
    <property type="evidence" value="ECO:0007669"/>
    <property type="project" value="UniProtKB-UniRule"/>
</dbReference>
<keyword evidence="5 11" id="KW-0479">Metal-binding</keyword>
<dbReference type="GO" id="GO:0009229">
    <property type="term" value="P:thiamine diphosphate biosynthetic process"/>
    <property type="evidence" value="ECO:0007669"/>
    <property type="project" value="UniProtKB-UniRule"/>
</dbReference>
<proteinExistence type="inferred from homology"/>
<comment type="function">
    <text evidence="11">Catalyzes the phosphorylation of the hydroxyl group of 4-methyl-5-beta-hydroxyethylthiazole (THZ).</text>
</comment>
<evidence type="ECO:0000313" key="12">
    <source>
        <dbReference type="EMBL" id="PZX07417.1"/>
    </source>
</evidence>
<keyword evidence="6 11" id="KW-0547">Nucleotide-binding</keyword>
<comment type="catalytic activity">
    <reaction evidence="1 11">
        <text>5-(2-hydroxyethyl)-4-methylthiazole + ATP = 4-methyl-5-(2-phosphooxyethyl)-thiazole + ADP + H(+)</text>
        <dbReference type="Rhea" id="RHEA:24212"/>
        <dbReference type="ChEBI" id="CHEBI:15378"/>
        <dbReference type="ChEBI" id="CHEBI:17957"/>
        <dbReference type="ChEBI" id="CHEBI:30616"/>
        <dbReference type="ChEBI" id="CHEBI:58296"/>
        <dbReference type="ChEBI" id="CHEBI:456216"/>
        <dbReference type="EC" id="2.7.1.50"/>
    </reaction>
</comment>
<protein>
    <recommendedName>
        <fullName evidence="11">Hydroxyethylthiazole kinase</fullName>
        <ecNumber evidence="11">2.7.1.50</ecNumber>
    </recommendedName>
    <alternativeName>
        <fullName evidence="11">4-methyl-5-beta-hydroxyethylthiazole kinase</fullName>
        <shortName evidence="11">TH kinase</shortName>
        <shortName evidence="11">Thz kinase</shortName>
    </alternativeName>
</protein>
<comment type="similarity">
    <text evidence="11">Belongs to the Thz kinase family.</text>
</comment>
<dbReference type="GO" id="GO:0000287">
    <property type="term" value="F:magnesium ion binding"/>
    <property type="evidence" value="ECO:0007669"/>
    <property type="project" value="UniProtKB-UniRule"/>
</dbReference>
<dbReference type="InterPro" id="IPR000417">
    <property type="entry name" value="Hyethyz_kinase"/>
</dbReference>
<keyword evidence="8 11" id="KW-0067">ATP-binding</keyword>
<evidence type="ECO:0000256" key="6">
    <source>
        <dbReference type="ARBA" id="ARBA00022741"/>
    </source>
</evidence>
<dbReference type="Gene3D" id="3.40.1190.20">
    <property type="match status" value="1"/>
</dbReference>
<dbReference type="GO" id="GO:0004417">
    <property type="term" value="F:hydroxyethylthiazole kinase activity"/>
    <property type="evidence" value="ECO:0007669"/>
    <property type="project" value="UniProtKB-UniRule"/>
</dbReference>
<dbReference type="Pfam" id="PF02110">
    <property type="entry name" value="HK"/>
    <property type="match status" value="1"/>
</dbReference>
<accession>A0A2W7MJT6</accession>
<evidence type="ECO:0000256" key="4">
    <source>
        <dbReference type="ARBA" id="ARBA00022679"/>
    </source>
</evidence>
<comment type="pathway">
    <text evidence="3 11">Cofactor biosynthesis; thiamine diphosphate biosynthesis; 4-methyl-5-(2-phosphoethyl)-thiazole from 5-(2-hydroxyethyl)-4-methylthiazole: step 1/1.</text>
</comment>
<feature type="binding site" evidence="11">
    <location>
        <position position="114"/>
    </location>
    <ligand>
        <name>ATP</name>
        <dbReference type="ChEBI" id="CHEBI:30616"/>
    </ligand>
</feature>
<comment type="caution">
    <text evidence="12">The sequence shown here is derived from an EMBL/GenBank/DDBJ whole genome shotgun (WGS) entry which is preliminary data.</text>
</comment>
<keyword evidence="10 11" id="KW-0784">Thiamine biosynthesis</keyword>
<keyword evidence="9 11" id="KW-0460">Magnesium</keyword>
<dbReference type="EMBL" id="QKZI01000001">
    <property type="protein sequence ID" value="PZX07417.1"/>
    <property type="molecule type" value="Genomic_DNA"/>
</dbReference>
<dbReference type="RefSeq" id="WP_111438066.1">
    <property type="nucleotide sequence ID" value="NZ_QKZI01000001.1"/>
</dbReference>